<evidence type="ECO:0000313" key="2">
    <source>
        <dbReference type="Proteomes" id="UP001623592"/>
    </source>
</evidence>
<comment type="caution">
    <text evidence="1">The sequence shown here is derived from an EMBL/GenBank/DDBJ whole genome shotgun (WGS) entry which is preliminary data.</text>
</comment>
<dbReference type="Proteomes" id="UP001623592">
    <property type="component" value="Unassembled WGS sequence"/>
</dbReference>
<name>A0ABW8T8R4_9CLOT</name>
<evidence type="ECO:0000313" key="1">
    <source>
        <dbReference type="EMBL" id="MFL0248815.1"/>
    </source>
</evidence>
<keyword evidence="2" id="KW-1185">Reference proteome</keyword>
<reference evidence="1 2" key="1">
    <citation type="submission" date="2024-11" db="EMBL/GenBank/DDBJ databases">
        <authorList>
            <person name="Heng Y.C."/>
            <person name="Lim A.C.H."/>
            <person name="Lee J.K.Y."/>
            <person name="Kittelmann S."/>
        </authorList>
    </citation>
    <scope>NUCLEOTIDE SEQUENCE [LARGE SCALE GENOMIC DNA]</scope>
    <source>
        <strain evidence="1 2">WILCCON 0114</strain>
    </source>
</reference>
<proteinExistence type="predicted"/>
<sequence length="47" mass="5140">MLIILYAVFSPSGNFKASKLIAIQKNPSMIEEQRLDSITAASSVDIK</sequence>
<gene>
    <name evidence="1" type="ORF">ACJDT4_00150</name>
</gene>
<protein>
    <submittedName>
        <fullName evidence="1">Uncharacterized protein</fullName>
    </submittedName>
</protein>
<accession>A0ABW8T8R4</accession>
<dbReference type="EMBL" id="JBJIAA010000001">
    <property type="protein sequence ID" value="MFL0248815.1"/>
    <property type="molecule type" value="Genomic_DNA"/>
</dbReference>
<organism evidence="1 2">
    <name type="scientific">Clostridium neuense</name>
    <dbReference type="NCBI Taxonomy" id="1728934"/>
    <lineage>
        <taxon>Bacteria</taxon>
        <taxon>Bacillati</taxon>
        <taxon>Bacillota</taxon>
        <taxon>Clostridia</taxon>
        <taxon>Eubacteriales</taxon>
        <taxon>Clostridiaceae</taxon>
        <taxon>Clostridium</taxon>
    </lineage>
</organism>